<proteinExistence type="predicted"/>
<evidence type="ECO:0000256" key="1">
    <source>
        <dbReference type="SAM" id="MobiDB-lite"/>
    </source>
</evidence>
<organism evidence="2 3">
    <name type="scientific">Streptomyces cahuitamycinicus</name>
    <dbReference type="NCBI Taxonomy" id="2070367"/>
    <lineage>
        <taxon>Bacteria</taxon>
        <taxon>Bacillati</taxon>
        <taxon>Actinomycetota</taxon>
        <taxon>Actinomycetes</taxon>
        <taxon>Kitasatosporales</taxon>
        <taxon>Streptomycetaceae</taxon>
        <taxon>Streptomyces</taxon>
    </lineage>
</organism>
<dbReference type="AlphaFoldDB" id="A0A2N8TPG6"/>
<comment type="caution">
    <text evidence="2">The sequence shown here is derived from an EMBL/GenBank/DDBJ whole genome shotgun (WGS) entry which is preliminary data.</text>
</comment>
<protein>
    <submittedName>
        <fullName evidence="2">Uncharacterized protein</fullName>
    </submittedName>
</protein>
<sequence>MASPSSSPRLPGVHMCVNKRREPTTDPQGTRKPVPNLNFRASHAAWRVVRALRELSPRNRWSRRGPILGFRQGGWLKSFGFRESS</sequence>
<dbReference type="EMBL" id="POUC01000115">
    <property type="protein sequence ID" value="PNG20917.1"/>
    <property type="molecule type" value="Genomic_DNA"/>
</dbReference>
<dbReference type="Proteomes" id="UP000235943">
    <property type="component" value="Unassembled WGS sequence"/>
</dbReference>
<gene>
    <name evidence="2" type="ORF">C1J00_17570</name>
</gene>
<evidence type="ECO:0000313" key="2">
    <source>
        <dbReference type="EMBL" id="PNG20917.1"/>
    </source>
</evidence>
<evidence type="ECO:0000313" key="3">
    <source>
        <dbReference type="Proteomes" id="UP000235943"/>
    </source>
</evidence>
<accession>A0A2N8TPG6</accession>
<feature type="region of interest" description="Disordered" evidence="1">
    <location>
        <begin position="1"/>
        <end position="36"/>
    </location>
</feature>
<keyword evidence="3" id="KW-1185">Reference proteome</keyword>
<name>A0A2N8TPG6_9ACTN</name>
<reference evidence="2 3" key="1">
    <citation type="submission" date="2018-01" db="EMBL/GenBank/DDBJ databases">
        <title>Draft genome sequence of Streptomyces sp. 13K301.</title>
        <authorList>
            <person name="Sahin N."/>
            <person name="Saygin H."/>
            <person name="Ay H."/>
        </authorList>
    </citation>
    <scope>NUCLEOTIDE SEQUENCE [LARGE SCALE GENOMIC DNA]</scope>
    <source>
        <strain evidence="2 3">13K301</strain>
    </source>
</reference>